<dbReference type="RefSeq" id="WP_377130419.1">
    <property type="nucleotide sequence ID" value="NZ_JBHUON010000035.1"/>
</dbReference>
<protein>
    <recommendedName>
        <fullName evidence="3">DUF3828 domain-containing protein</fullName>
    </recommendedName>
</protein>
<dbReference type="Proteomes" id="UP001597601">
    <property type="component" value="Unassembled WGS sequence"/>
</dbReference>
<dbReference type="EMBL" id="JBHUON010000035">
    <property type="protein sequence ID" value="MFD2866773.1"/>
    <property type="molecule type" value="Genomic_DNA"/>
</dbReference>
<evidence type="ECO:0000313" key="2">
    <source>
        <dbReference type="Proteomes" id="UP001597601"/>
    </source>
</evidence>
<reference evidence="2" key="1">
    <citation type="journal article" date="2019" name="Int. J. Syst. Evol. Microbiol.">
        <title>The Global Catalogue of Microorganisms (GCM) 10K type strain sequencing project: providing services to taxonomists for standard genome sequencing and annotation.</title>
        <authorList>
            <consortium name="The Broad Institute Genomics Platform"/>
            <consortium name="The Broad Institute Genome Sequencing Center for Infectious Disease"/>
            <person name="Wu L."/>
            <person name="Ma J."/>
        </authorList>
    </citation>
    <scope>NUCLEOTIDE SEQUENCE [LARGE SCALE GENOMIC DNA]</scope>
    <source>
        <strain evidence="2">KCTC 52232</strain>
    </source>
</reference>
<name>A0ABW5XUY4_9SPHI</name>
<evidence type="ECO:0008006" key="3">
    <source>
        <dbReference type="Google" id="ProtNLM"/>
    </source>
</evidence>
<comment type="caution">
    <text evidence="1">The sequence shown here is derived from an EMBL/GenBank/DDBJ whole genome shotgun (WGS) entry which is preliminary data.</text>
</comment>
<dbReference type="Gene3D" id="3.10.450.50">
    <property type="match status" value="1"/>
</dbReference>
<gene>
    <name evidence="1" type="ORF">ACFSYC_18905</name>
</gene>
<evidence type="ECO:0000313" key="1">
    <source>
        <dbReference type="EMBL" id="MFD2866773.1"/>
    </source>
</evidence>
<accession>A0ABW5XUY4</accession>
<organism evidence="1 2">
    <name type="scientific">Mucilaginibacter antarcticus</name>
    <dbReference type="NCBI Taxonomy" id="1855725"/>
    <lineage>
        <taxon>Bacteria</taxon>
        <taxon>Pseudomonadati</taxon>
        <taxon>Bacteroidota</taxon>
        <taxon>Sphingobacteriia</taxon>
        <taxon>Sphingobacteriales</taxon>
        <taxon>Sphingobacteriaceae</taxon>
        <taxon>Mucilaginibacter</taxon>
    </lineage>
</organism>
<keyword evidence="2" id="KW-1185">Reference proteome</keyword>
<sequence>MKKKIIILLIAFLTVGINANSYDVIALKRSVTTQAEASDTEAIAMLKAFYTDYITAVAGSDLKKPNVVLSKYCTPSLLKKLKAVDEDQILKVQDANIKMLDKLTIKKNRKTTNSYTVRWEYSEYNATINVWVVKRNGGYKINNVR</sequence>
<proteinExistence type="predicted"/>